<evidence type="ECO:0000313" key="5">
    <source>
        <dbReference type="Proteomes" id="UP001596496"/>
    </source>
</evidence>
<dbReference type="InterPro" id="IPR015797">
    <property type="entry name" value="NUDIX_hydrolase-like_dom_sf"/>
</dbReference>
<dbReference type="PANTHER" id="PTHR43046:SF2">
    <property type="entry name" value="8-OXO-DGTP DIPHOSPHATASE-RELATED"/>
    <property type="match status" value="1"/>
</dbReference>
<dbReference type="Proteomes" id="UP001596496">
    <property type="component" value="Unassembled WGS sequence"/>
</dbReference>
<gene>
    <name evidence="4" type="ORF">ACFQSB_17110</name>
</gene>
<dbReference type="InterPro" id="IPR000086">
    <property type="entry name" value="NUDIX_hydrolase_dom"/>
</dbReference>
<evidence type="ECO:0000313" key="4">
    <source>
        <dbReference type="EMBL" id="MFC7383941.1"/>
    </source>
</evidence>
<reference evidence="5" key="1">
    <citation type="journal article" date="2019" name="Int. J. Syst. Evol. Microbiol.">
        <title>The Global Catalogue of Microorganisms (GCM) 10K type strain sequencing project: providing services to taxonomists for standard genome sequencing and annotation.</title>
        <authorList>
            <consortium name="The Broad Institute Genomics Platform"/>
            <consortium name="The Broad Institute Genome Sequencing Center for Infectious Disease"/>
            <person name="Wu L."/>
            <person name="Ma J."/>
        </authorList>
    </citation>
    <scope>NUCLEOTIDE SEQUENCE [LARGE SCALE GENOMIC DNA]</scope>
    <source>
        <strain evidence="5">CECT 7649</strain>
    </source>
</reference>
<name>A0ABW2P9W4_9ACTN</name>
<dbReference type="PROSITE" id="PS51462">
    <property type="entry name" value="NUDIX"/>
    <property type="match status" value="1"/>
</dbReference>
<dbReference type="CDD" id="cd18877">
    <property type="entry name" value="NUDIX_Hydrolase"/>
    <property type="match status" value="1"/>
</dbReference>
<dbReference type="RefSeq" id="WP_380827528.1">
    <property type="nucleotide sequence ID" value="NZ_JBHTCG010000010.1"/>
</dbReference>
<dbReference type="Pfam" id="PF00293">
    <property type="entry name" value="NUDIX"/>
    <property type="match status" value="1"/>
</dbReference>
<accession>A0ABW2P9W4</accession>
<organism evidence="4 5">
    <name type="scientific">Sphaerisporangium rhizosphaerae</name>
    <dbReference type="NCBI Taxonomy" id="2269375"/>
    <lineage>
        <taxon>Bacteria</taxon>
        <taxon>Bacillati</taxon>
        <taxon>Actinomycetota</taxon>
        <taxon>Actinomycetes</taxon>
        <taxon>Streptosporangiales</taxon>
        <taxon>Streptosporangiaceae</taxon>
        <taxon>Sphaerisporangium</taxon>
    </lineage>
</organism>
<dbReference type="Gene3D" id="3.90.79.10">
    <property type="entry name" value="Nucleoside Triphosphate Pyrophosphohydrolase"/>
    <property type="match status" value="1"/>
</dbReference>
<evidence type="ECO:0000259" key="3">
    <source>
        <dbReference type="PROSITE" id="PS51462"/>
    </source>
</evidence>
<evidence type="ECO:0000256" key="2">
    <source>
        <dbReference type="ARBA" id="ARBA00022801"/>
    </source>
</evidence>
<comment type="caution">
    <text evidence="4">The sequence shown here is derived from an EMBL/GenBank/DDBJ whole genome shotgun (WGS) entry which is preliminary data.</text>
</comment>
<keyword evidence="5" id="KW-1185">Reference proteome</keyword>
<proteinExistence type="predicted"/>
<sequence>MAAKDGDGWALCERGHRHWGLHGASGLLAVHFDAGGTPHVLMQKRSWWSHHGGTWGLPGGALDSHEDAVTGALREALEEAALSGESLRVLGVHIDDHGGWAFQTVIAEADALLPAVPANDESTDMRWLPADEVGGETLHPGFAETWPAIRPSLPPSVVVLDAANIVGARAEHGWWRDRAGAARRLLEDVERLVEHGLRPPEGFPAPAMWFPRVVMVLEGAAKGVRSDGTANTADVADTANTADVADTAGVVGVVEAPASGDDAIVDTVRENREVRPWQRVLVVTADRELRRRVAELGAAAVGPGWLLGQLRRV</sequence>
<keyword evidence="2" id="KW-0378">Hydrolase</keyword>
<protein>
    <submittedName>
        <fullName evidence="4">NUDIX domain-containing protein</fullName>
    </submittedName>
</protein>
<dbReference type="PANTHER" id="PTHR43046">
    <property type="entry name" value="GDP-MANNOSE MANNOSYL HYDROLASE"/>
    <property type="match status" value="1"/>
</dbReference>
<dbReference type="EMBL" id="JBHTCG010000010">
    <property type="protein sequence ID" value="MFC7383941.1"/>
    <property type="molecule type" value="Genomic_DNA"/>
</dbReference>
<dbReference type="SUPFAM" id="SSF55811">
    <property type="entry name" value="Nudix"/>
    <property type="match status" value="1"/>
</dbReference>
<comment type="cofactor">
    <cofactor evidence="1">
        <name>Mg(2+)</name>
        <dbReference type="ChEBI" id="CHEBI:18420"/>
    </cofactor>
</comment>
<evidence type="ECO:0000256" key="1">
    <source>
        <dbReference type="ARBA" id="ARBA00001946"/>
    </source>
</evidence>
<feature type="domain" description="Nudix hydrolase" evidence="3">
    <location>
        <begin position="20"/>
        <end position="150"/>
    </location>
</feature>